<accession>A0A9W7CWA9</accession>
<organism evidence="1 2">
    <name type="scientific">Phytophthora fragariaefolia</name>
    <dbReference type="NCBI Taxonomy" id="1490495"/>
    <lineage>
        <taxon>Eukaryota</taxon>
        <taxon>Sar</taxon>
        <taxon>Stramenopiles</taxon>
        <taxon>Oomycota</taxon>
        <taxon>Peronosporomycetes</taxon>
        <taxon>Peronosporales</taxon>
        <taxon>Peronosporaceae</taxon>
        <taxon>Phytophthora</taxon>
    </lineage>
</organism>
<keyword evidence="2" id="KW-1185">Reference proteome</keyword>
<protein>
    <submittedName>
        <fullName evidence="1">Unnamed protein product</fullName>
    </submittedName>
</protein>
<gene>
    <name evidence="1" type="ORF">Pfra01_001435400</name>
</gene>
<dbReference type="SUPFAM" id="SSF64268">
    <property type="entry name" value="PX domain"/>
    <property type="match status" value="1"/>
</dbReference>
<dbReference type="GO" id="GO:0035091">
    <property type="term" value="F:phosphatidylinositol binding"/>
    <property type="evidence" value="ECO:0007669"/>
    <property type="project" value="InterPro"/>
</dbReference>
<dbReference type="AlphaFoldDB" id="A0A9W7CWA9"/>
<dbReference type="Gene3D" id="3.30.1520.10">
    <property type="entry name" value="Phox-like domain"/>
    <property type="match status" value="1"/>
</dbReference>
<dbReference type="Proteomes" id="UP001165121">
    <property type="component" value="Unassembled WGS sequence"/>
</dbReference>
<dbReference type="EMBL" id="BSXT01001506">
    <property type="protein sequence ID" value="GMF43028.1"/>
    <property type="molecule type" value="Genomic_DNA"/>
</dbReference>
<sequence length="293" mass="32834">MRGLTVEDLAVDVDHRQLVERHVAESFVSARHRSFDDTLGRSQHKQRLRNSMPAAVVRLPSEFGGSRLSSFGLIPGHEVLETSVRFLGVTRVDDHCAFRLHVATGRENFVLQKRYSQFRDLRQKLLLSGKAKGPECRNGACQQLAQQLAGLKFPRRKMKFKLHRDDGVKTAGERQAQLQYFVELVLAVYRTAPKRQVRCCVNSQCRVLKAIREFLDIKDLGEDELADWKSVSNATTTIEDVPILDTPPSTSSSISSPGVAVVVSNDSPIPGRGSAMCLEELYTITEDTEHLHI</sequence>
<evidence type="ECO:0000313" key="2">
    <source>
        <dbReference type="Proteomes" id="UP001165121"/>
    </source>
</evidence>
<dbReference type="CDD" id="cd06093">
    <property type="entry name" value="PX_domain"/>
    <property type="match status" value="1"/>
</dbReference>
<reference evidence="1" key="1">
    <citation type="submission" date="2023-04" db="EMBL/GenBank/DDBJ databases">
        <title>Phytophthora fragariaefolia NBRC 109709.</title>
        <authorList>
            <person name="Ichikawa N."/>
            <person name="Sato H."/>
            <person name="Tonouchi N."/>
        </authorList>
    </citation>
    <scope>NUCLEOTIDE SEQUENCE</scope>
    <source>
        <strain evidence="1">NBRC 109709</strain>
    </source>
</reference>
<evidence type="ECO:0000313" key="1">
    <source>
        <dbReference type="EMBL" id="GMF43028.1"/>
    </source>
</evidence>
<dbReference type="OrthoDB" id="167043at2759"/>
<dbReference type="InterPro" id="IPR036871">
    <property type="entry name" value="PX_dom_sf"/>
</dbReference>
<proteinExistence type="predicted"/>
<comment type="caution">
    <text evidence="1">The sequence shown here is derived from an EMBL/GenBank/DDBJ whole genome shotgun (WGS) entry which is preliminary data.</text>
</comment>
<name>A0A9W7CWA9_9STRA</name>